<feature type="signal peptide" evidence="2">
    <location>
        <begin position="1"/>
        <end position="21"/>
    </location>
</feature>
<protein>
    <submittedName>
        <fullName evidence="4">Family 10 glycosylhydrolase</fullName>
    </submittedName>
</protein>
<keyword evidence="1 2" id="KW-0732">Signal</keyword>
<evidence type="ECO:0000259" key="3">
    <source>
        <dbReference type="Pfam" id="PF02638"/>
    </source>
</evidence>
<evidence type="ECO:0000256" key="1">
    <source>
        <dbReference type="ARBA" id="ARBA00022729"/>
    </source>
</evidence>
<name>A0ABS3M7H5_9BACT</name>
<dbReference type="InterPro" id="IPR052177">
    <property type="entry name" value="Divisome_Glycosyl_Hydrolase"/>
</dbReference>
<evidence type="ECO:0000313" key="4">
    <source>
        <dbReference type="EMBL" id="MBO1364085.1"/>
    </source>
</evidence>
<keyword evidence="5" id="KW-1185">Reference proteome</keyword>
<dbReference type="InterPro" id="IPR003790">
    <property type="entry name" value="GHL10"/>
</dbReference>
<dbReference type="PROSITE" id="PS51257">
    <property type="entry name" value="PROKAR_LIPOPROTEIN"/>
    <property type="match status" value="1"/>
</dbReference>
<dbReference type="Pfam" id="PF02638">
    <property type="entry name" value="GHL10"/>
    <property type="match status" value="1"/>
</dbReference>
<dbReference type="Proteomes" id="UP000664265">
    <property type="component" value="Unassembled WGS sequence"/>
</dbReference>
<comment type="caution">
    <text evidence="4">The sequence shown here is derived from an EMBL/GenBank/DDBJ whole genome shotgun (WGS) entry which is preliminary data.</text>
</comment>
<dbReference type="SUPFAM" id="SSF51445">
    <property type="entry name" value="(Trans)glycosidases"/>
    <property type="match status" value="1"/>
</dbReference>
<feature type="domain" description="Glycosyl hydrolase-like 10" evidence="3">
    <location>
        <begin position="39"/>
        <end position="327"/>
    </location>
</feature>
<dbReference type="EMBL" id="JAERMS010000036">
    <property type="protein sequence ID" value="MBO1364085.1"/>
    <property type="molecule type" value="Genomic_DNA"/>
</dbReference>
<dbReference type="RefSeq" id="WP_107582012.1">
    <property type="nucleotide sequence ID" value="NZ_JAERMS010000036.1"/>
</dbReference>
<sequence length="482" mass="54780">MKTWKKIVVMLCAGLIAACHDSNDTDEPVIETQLLPKKELRGVWMATVWGLDWPRGDYNTETQKAKYIEYMDLFADNNINAVFVQVRGMADSYYDSSYEPWSKYITGVAGKKPDYDVLRFMIDEAHKRGISFHAWINPYRVATRANNKEEFPELDAKIPAALTKDYSTIRVYNPALPEVRQRIYDIVKDLITKYDVDGVHLDDYFYPALPVDESLNDSTEYKTYVKKNAEGKYEVSLEDFRRNNVDLAVKGIHDIIQATRPEVVFSISPAANNDNNYNRLFADVLKWSREGWTEAIIPQLYFLMGTAETSFNHRLHWWSQFTYNNALFVGYGVYRFSGDAQEAAYRTSGDLADQFAFASTMRKVQGSVLYSAHSLLENKTDIMAVIRETYKQPALLPYLGKAKAVLPPAPSSLRLNGKELQWTGPADAYFAVYRGNGAGKVATLVAVTRDTKQELPQAGTYFVTAVNKKDNAESQPSQEISY</sequence>
<dbReference type="Gene3D" id="3.20.20.80">
    <property type="entry name" value="Glycosidases"/>
    <property type="match status" value="1"/>
</dbReference>
<accession>A0ABS3M7H5</accession>
<dbReference type="PANTHER" id="PTHR43405">
    <property type="entry name" value="GLYCOSYL HYDROLASE DIGH"/>
    <property type="match status" value="1"/>
</dbReference>
<feature type="chain" id="PRO_5046031494" evidence="2">
    <location>
        <begin position="22"/>
        <end position="482"/>
    </location>
</feature>
<organism evidence="4 5">
    <name type="scientific">Prevotella illustrans</name>
    <dbReference type="NCBI Taxonomy" id="2800387"/>
    <lineage>
        <taxon>Bacteria</taxon>
        <taxon>Pseudomonadati</taxon>
        <taxon>Bacteroidota</taxon>
        <taxon>Bacteroidia</taxon>
        <taxon>Bacteroidales</taxon>
        <taxon>Prevotellaceae</taxon>
        <taxon>Prevotella</taxon>
    </lineage>
</organism>
<dbReference type="InterPro" id="IPR017853">
    <property type="entry name" value="GH"/>
</dbReference>
<evidence type="ECO:0000256" key="2">
    <source>
        <dbReference type="SAM" id="SignalP"/>
    </source>
</evidence>
<dbReference type="PANTHER" id="PTHR43405:SF1">
    <property type="entry name" value="GLYCOSYL HYDROLASE DIGH"/>
    <property type="match status" value="1"/>
</dbReference>
<evidence type="ECO:0000313" key="5">
    <source>
        <dbReference type="Proteomes" id="UP000664265"/>
    </source>
</evidence>
<reference evidence="4 5" key="1">
    <citation type="submission" date="2021-01" db="EMBL/GenBank/DDBJ databases">
        <title>Prevotella A2931 sp. nov.</title>
        <authorList>
            <person name="Buhl M."/>
            <person name="Oberhettinger P."/>
        </authorList>
    </citation>
    <scope>NUCLEOTIDE SEQUENCE [LARGE SCALE GENOMIC DNA]</scope>
    <source>
        <strain evidence="4 5">A2931</strain>
    </source>
</reference>
<proteinExistence type="predicted"/>
<gene>
    <name evidence="4" type="ORF">JHU38_09940</name>
</gene>